<gene>
    <name evidence="7" type="ORF">ACH429_01320</name>
</gene>
<evidence type="ECO:0000256" key="3">
    <source>
        <dbReference type="ARBA" id="ARBA00022679"/>
    </source>
</evidence>
<evidence type="ECO:0000313" key="7">
    <source>
        <dbReference type="EMBL" id="MFI1962782.1"/>
    </source>
</evidence>
<name>A0ABW7UJD5_9ACTN</name>
<evidence type="ECO:0000313" key="8">
    <source>
        <dbReference type="Proteomes" id="UP001611548"/>
    </source>
</evidence>
<sequence length="340" mass="36354">MPDRPLPVEDRITATFPGVRRYLAELLRSHGPDGASAATHLLHTARTVLANGRRERNELALPLLTHATLTGDPDPAIPIAGVHALWWRAANAFDDVADSGTGTGTGLGPGTRLYGLPVGAVLMASLECGYGLPLRALAELPVPAALRERLTADYLGAWTATNDGQIKDILHDPTTVGRDDVLATYRRKSGSAYAMACGMAARLSGAGEERVAVWRRFGETLGLLAQFNNDHEDLATGRGEDLRNRTATYLLVHALDSLPGPGRERALTLLGEAGRSPDARRELTRAILTPGVLIPYRDLLAELRDQAHAALDTAAPAGPFRTLLRRRVDAVAQLPASMTA</sequence>
<dbReference type="InterPro" id="IPR000092">
    <property type="entry name" value="Polyprenyl_synt"/>
</dbReference>
<evidence type="ECO:0000256" key="6">
    <source>
        <dbReference type="RuleBase" id="RU004466"/>
    </source>
</evidence>
<dbReference type="InterPro" id="IPR008949">
    <property type="entry name" value="Isoprenoid_synthase_dom_sf"/>
</dbReference>
<keyword evidence="8" id="KW-1185">Reference proteome</keyword>
<comment type="caution">
    <text evidence="7">The sequence shown here is derived from an EMBL/GenBank/DDBJ whole genome shotgun (WGS) entry which is preliminary data.</text>
</comment>
<dbReference type="Gene3D" id="1.10.600.10">
    <property type="entry name" value="Farnesyl Diphosphate Synthase"/>
    <property type="match status" value="1"/>
</dbReference>
<evidence type="ECO:0000256" key="5">
    <source>
        <dbReference type="ARBA" id="ARBA00022842"/>
    </source>
</evidence>
<keyword evidence="4" id="KW-0479">Metal-binding</keyword>
<comment type="cofactor">
    <cofactor evidence="1">
        <name>Mg(2+)</name>
        <dbReference type="ChEBI" id="CHEBI:18420"/>
    </cofactor>
</comment>
<evidence type="ECO:0000256" key="1">
    <source>
        <dbReference type="ARBA" id="ARBA00001946"/>
    </source>
</evidence>
<reference evidence="7 8" key="1">
    <citation type="submission" date="2024-10" db="EMBL/GenBank/DDBJ databases">
        <title>The Natural Products Discovery Center: Release of the First 8490 Sequenced Strains for Exploring Actinobacteria Biosynthetic Diversity.</title>
        <authorList>
            <person name="Kalkreuter E."/>
            <person name="Kautsar S.A."/>
            <person name="Yang D."/>
            <person name="Bader C.D."/>
            <person name="Teijaro C.N."/>
            <person name="Fluegel L."/>
            <person name="Davis C.M."/>
            <person name="Simpson J.R."/>
            <person name="Lauterbach L."/>
            <person name="Steele A.D."/>
            <person name="Gui C."/>
            <person name="Meng S."/>
            <person name="Li G."/>
            <person name="Viehrig K."/>
            <person name="Ye F."/>
            <person name="Su P."/>
            <person name="Kiefer A.F."/>
            <person name="Nichols A."/>
            <person name="Cepeda A.J."/>
            <person name="Yan W."/>
            <person name="Fan B."/>
            <person name="Jiang Y."/>
            <person name="Adhikari A."/>
            <person name="Zheng C.-J."/>
            <person name="Schuster L."/>
            <person name="Cowan T.M."/>
            <person name="Smanski M.J."/>
            <person name="Chevrette M.G."/>
            <person name="De Carvalho L.P.S."/>
            <person name="Shen B."/>
        </authorList>
    </citation>
    <scope>NUCLEOTIDE SEQUENCE [LARGE SCALE GENOMIC DNA]</scope>
    <source>
        <strain evidence="7 8">NPDC020327</strain>
    </source>
</reference>
<dbReference type="RefSeq" id="WP_055470647.1">
    <property type="nucleotide sequence ID" value="NZ_JBIRWE010000001.1"/>
</dbReference>
<comment type="similarity">
    <text evidence="2 6">Belongs to the FPP/GGPP synthase family.</text>
</comment>
<evidence type="ECO:0000256" key="4">
    <source>
        <dbReference type="ARBA" id="ARBA00022723"/>
    </source>
</evidence>
<dbReference type="Proteomes" id="UP001611548">
    <property type="component" value="Unassembled WGS sequence"/>
</dbReference>
<accession>A0ABW7UJD5</accession>
<keyword evidence="5" id="KW-0460">Magnesium</keyword>
<dbReference type="Pfam" id="PF00348">
    <property type="entry name" value="polyprenyl_synt"/>
    <property type="match status" value="1"/>
</dbReference>
<dbReference type="SUPFAM" id="SSF48576">
    <property type="entry name" value="Terpenoid synthases"/>
    <property type="match status" value="1"/>
</dbReference>
<evidence type="ECO:0000256" key="2">
    <source>
        <dbReference type="ARBA" id="ARBA00006706"/>
    </source>
</evidence>
<dbReference type="PANTHER" id="PTHR12001">
    <property type="entry name" value="GERANYLGERANYL PYROPHOSPHATE SYNTHASE"/>
    <property type="match status" value="1"/>
</dbReference>
<protein>
    <submittedName>
        <fullName evidence="7">Polyprenyl synthetase family protein</fullName>
    </submittedName>
</protein>
<dbReference type="EMBL" id="JBIRWE010000001">
    <property type="protein sequence ID" value="MFI1962782.1"/>
    <property type="molecule type" value="Genomic_DNA"/>
</dbReference>
<organism evidence="7 8">
    <name type="scientific">Streptomyces pathocidini</name>
    <dbReference type="NCBI Taxonomy" id="1650571"/>
    <lineage>
        <taxon>Bacteria</taxon>
        <taxon>Bacillati</taxon>
        <taxon>Actinomycetota</taxon>
        <taxon>Actinomycetes</taxon>
        <taxon>Kitasatosporales</taxon>
        <taxon>Streptomycetaceae</taxon>
        <taxon>Streptomyces</taxon>
    </lineage>
</organism>
<keyword evidence="3 6" id="KW-0808">Transferase</keyword>
<dbReference type="PANTHER" id="PTHR12001:SF85">
    <property type="entry name" value="SHORT CHAIN ISOPRENYL DIPHOSPHATE SYNTHASE"/>
    <property type="match status" value="1"/>
</dbReference>
<proteinExistence type="inferred from homology"/>